<proteinExistence type="inferred from homology"/>
<dbReference type="RefSeq" id="WP_057797679.1">
    <property type="nucleotide sequence ID" value="NZ_AZFM01000005.1"/>
</dbReference>
<reference evidence="2 3" key="1">
    <citation type="journal article" date="2015" name="Genome Announc.">
        <title>Expanding the biotechnology potential of lactobacilli through comparative genomics of 213 strains and associated genera.</title>
        <authorList>
            <person name="Sun Z."/>
            <person name="Harris H.M."/>
            <person name="McCann A."/>
            <person name="Guo C."/>
            <person name="Argimon S."/>
            <person name="Zhang W."/>
            <person name="Yang X."/>
            <person name="Jeffery I.B."/>
            <person name="Cooney J.C."/>
            <person name="Kagawa T.F."/>
            <person name="Liu W."/>
            <person name="Song Y."/>
            <person name="Salvetti E."/>
            <person name="Wrobel A."/>
            <person name="Rasinkangas P."/>
            <person name="Parkhill J."/>
            <person name="Rea M.C."/>
            <person name="O'Sullivan O."/>
            <person name="Ritari J."/>
            <person name="Douillard F.P."/>
            <person name="Paul Ross R."/>
            <person name="Yang R."/>
            <person name="Briner A.E."/>
            <person name="Felis G.E."/>
            <person name="de Vos W.M."/>
            <person name="Barrangou R."/>
            <person name="Klaenhammer T.R."/>
            <person name="Caufield P.W."/>
            <person name="Cui Y."/>
            <person name="Zhang H."/>
            <person name="O'Toole P.W."/>
        </authorList>
    </citation>
    <scope>NUCLEOTIDE SEQUENCE [LARGE SCALE GENOMIC DNA]</scope>
    <source>
        <strain evidence="2 3">DSM 16043</strain>
    </source>
</reference>
<dbReference type="PANTHER" id="PTHR30283:SF4">
    <property type="entry name" value="PEROXIDE STRESS RESISTANCE PROTEIN YAAA"/>
    <property type="match status" value="1"/>
</dbReference>
<dbReference type="AlphaFoldDB" id="A0A0R1UMY0"/>
<keyword evidence="3" id="KW-1185">Reference proteome</keyword>
<comment type="caution">
    <text evidence="2">The sequence shown here is derived from an EMBL/GenBank/DDBJ whole genome shotgun (WGS) entry which is preliminary data.</text>
</comment>
<dbReference type="STRING" id="1423763.FC46_GL001581"/>
<dbReference type="EMBL" id="AZFM01000005">
    <property type="protein sequence ID" value="KRL90971.1"/>
    <property type="molecule type" value="Genomic_DNA"/>
</dbReference>
<dbReference type="InterPro" id="IPR005583">
    <property type="entry name" value="YaaA"/>
</dbReference>
<sequence length="253" mass="29556">MKIIIAPAKKMKRDLDTFPIKTKPAFLEKTQILAEFLKSRTTNELKQLWNASDKVVESSQKQLEELDLANQLTPAIIAFSGIQYQYMAPDLFTEPALDYIQDNLRILSGFYGALRPFDGVCPYRLELKTPMVGFIDYSLYHFWGSDVADSLFKNDDLVINLASKEYSRLISPYLSENRRMITVDFLEEKNGKWRTIATHAKMARGEMVRFIAERQIKNPTELQDFHDFDFEFDKQSSTSDHFIFKTNFDFKRR</sequence>
<dbReference type="GO" id="GO:0033194">
    <property type="term" value="P:response to hydroperoxide"/>
    <property type="evidence" value="ECO:0007669"/>
    <property type="project" value="TreeGrafter"/>
</dbReference>
<accession>A0A0R1UMY0</accession>
<dbReference type="OrthoDB" id="9777133at2"/>
<dbReference type="GO" id="GO:0005829">
    <property type="term" value="C:cytosol"/>
    <property type="evidence" value="ECO:0007669"/>
    <property type="project" value="TreeGrafter"/>
</dbReference>
<comment type="similarity">
    <text evidence="1">Belongs to the UPF0246 family.</text>
</comment>
<dbReference type="PANTHER" id="PTHR30283">
    <property type="entry name" value="PEROXIDE STRESS RESPONSE PROTEIN YAAA"/>
    <property type="match status" value="1"/>
</dbReference>
<dbReference type="NCBIfam" id="NF002543">
    <property type="entry name" value="PRK02101.1-4"/>
    <property type="match status" value="1"/>
</dbReference>
<organism evidence="2 3">
    <name type="scientific">Lactobacillus kalixensis DSM 16043</name>
    <dbReference type="NCBI Taxonomy" id="1423763"/>
    <lineage>
        <taxon>Bacteria</taxon>
        <taxon>Bacillati</taxon>
        <taxon>Bacillota</taxon>
        <taxon>Bacilli</taxon>
        <taxon>Lactobacillales</taxon>
        <taxon>Lactobacillaceae</taxon>
        <taxon>Lactobacillus</taxon>
    </lineage>
</organism>
<protein>
    <recommendedName>
        <fullName evidence="1">UPF0246 protein FC46_GL001581</fullName>
    </recommendedName>
</protein>
<dbReference type="PATRIC" id="fig|1423763.3.peg.1605"/>
<gene>
    <name evidence="2" type="ORF">FC46_GL001581</name>
</gene>
<name>A0A0R1UMY0_9LACO</name>
<evidence type="ECO:0000313" key="2">
    <source>
        <dbReference type="EMBL" id="KRL90971.1"/>
    </source>
</evidence>
<evidence type="ECO:0000313" key="3">
    <source>
        <dbReference type="Proteomes" id="UP000051036"/>
    </source>
</evidence>
<dbReference type="Pfam" id="PF03883">
    <property type="entry name" value="H2O2_YaaD"/>
    <property type="match status" value="1"/>
</dbReference>
<dbReference type="HAMAP" id="MF_00652">
    <property type="entry name" value="UPF0246"/>
    <property type="match status" value="1"/>
</dbReference>
<dbReference type="Proteomes" id="UP000051036">
    <property type="component" value="Unassembled WGS sequence"/>
</dbReference>
<evidence type="ECO:0000256" key="1">
    <source>
        <dbReference type="HAMAP-Rule" id="MF_00652"/>
    </source>
</evidence>